<comment type="catalytic activity">
    <reaction evidence="18">
        <text>2'-deoxyribonucleotide-(2'-deoxyribose 5'-phosphate)-2'-deoxyribonucleotide-DNA = a 3'-end 2'-deoxyribonucleotide-(2,3-dehydro-2,3-deoxyribose 5'-phosphate)-DNA + a 5'-end 5'-phospho-2'-deoxyribonucleoside-DNA + H(+)</text>
        <dbReference type="Rhea" id="RHEA:66592"/>
        <dbReference type="Rhea" id="RHEA-COMP:13180"/>
        <dbReference type="Rhea" id="RHEA-COMP:16897"/>
        <dbReference type="Rhea" id="RHEA-COMP:17067"/>
        <dbReference type="ChEBI" id="CHEBI:15378"/>
        <dbReference type="ChEBI" id="CHEBI:136412"/>
        <dbReference type="ChEBI" id="CHEBI:157695"/>
        <dbReference type="ChEBI" id="CHEBI:167181"/>
        <dbReference type="EC" id="4.2.99.18"/>
    </reaction>
</comment>
<evidence type="ECO:0000256" key="9">
    <source>
        <dbReference type="ARBA" id="ARBA00022695"/>
    </source>
</evidence>
<dbReference type="SUPFAM" id="SSF47802">
    <property type="entry name" value="DNA polymerase beta, N-terminal domain-like"/>
    <property type="match status" value="1"/>
</dbReference>
<dbReference type="InterPro" id="IPR043519">
    <property type="entry name" value="NT_sf"/>
</dbReference>
<dbReference type="PRINTS" id="PR00870">
    <property type="entry name" value="DNAPOLXBETA"/>
</dbReference>
<evidence type="ECO:0000256" key="3">
    <source>
        <dbReference type="ARBA" id="ARBA00012417"/>
    </source>
</evidence>
<keyword evidence="13" id="KW-0239">DNA-directed DNA polymerase</keyword>
<dbReference type="EC" id="2.7.7.7" evidence="3"/>
<dbReference type="CDD" id="cd07436">
    <property type="entry name" value="PHP_PolX"/>
    <property type="match status" value="1"/>
</dbReference>
<keyword evidence="7" id="KW-0237">DNA synthesis</keyword>
<keyword evidence="15" id="KW-0234">DNA repair</keyword>
<keyword evidence="9" id="KW-0548">Nucleotidyltransferase</keyword>
<dbReference type="Pfam" id="PF02811">
    <property type="entry name" value="PHP"/>
    <property type="match status" value="1"/>
</dbReference>
<evidence type="ECO:0000256" key="21">
    <source>
        <dbReference type="ARBA" id="ARBA00049244"/>
    </source>
</evidence>
<keyword evidence="8" id="KW-0808">Transferase</keyword>
<comment type="caution">
    <text evidence="25">The sequence shown here is derived from an EMBL/GenBank/DDBJ whole genome shotgun (WGS) entry which is preliminary data.</text>
</comment>
<comment type="catalytic activity">
    <reaction evidence="19">
        <text>a 5'-end 2'-deoxyribose-2'-deoxyribonucleotide-DNA = (2E,4S)-4-hydroxypenten-2-al-5-phosphate + a 5'-end 5'-phospho-2'-deoxyribonucleoside-DNA + H(+)</text>
        <dbReference type="Rhea" id="RHEA:76255"/>
        <dbReference type="Rhea" id="RHEA-COMP:13180"/>
        <dbReference type="Rhea" id="RHEA-COMP:18657"/>
        <dbReference type="ChEBI" id="CHEBI:15378"/>
        <dbReference type="ChEBI" id="CHEBI:136412"/>
        <dbReference type="ChEBI" id="CHEBI:195194"/>
        <dbReference type="ChEBI" id="CHEBI:195195"/>
    </reaction>
</comment>
<protein>
    <recommendedName>
        <fullName evidence="5">DNA polymerase beta</fullName>
        <ecNumber evidence="3">2.7.7.7</ecNumber>
        <ecNumber evidence="4">4.2.99.18</ecNumber>
    </recommendedName>
    <alternativeName>
        <fullName evidence="16">5'-deoxyribose-phosphate lyase</fullName>
    </alternativeName>
    <alternativeName>
        <fullName evidence="17">AP lyase</fullName>
    </alternativeName>
</protein>
<evidence type="ECO:0000259" key="22">
    <source>
        <dbReference type="SMART" id="SM00278"/>
    </source>
</evidence>
<evidence type="ECO:0000256" key="11">
    <source>
        <dbReference type="ARBA" id="ARBA00022763"/>
    </source>
</evidence>
<dbReference type="Pfam" id="PF14791">
    <property type="entry name" value="DNA_pol_B_thumb"/>
    <property type="match status" value="1"/>
</dbReference>
<feature type="domain" description="Helix-hairpin-helix DNA-binding motif class 1" evidence="22">
    <location>
        <begin position="132"/>
        <end position="151"/>
    </location>
</feature>
<dbReference type="SMART" id="SM00483">
    <property type="entry name" value="POLXc"/>
    <property type="match status" value="1"/>
</dbReference>
<dbReference type="GO" id="GO:0003677">
    <property type="term" value="F:DNA binding"/>
    <property type="evidence" value="ECO:0007669"/>
    <property type="project" value="InterPro"/>
</dbReference>
<dbReference type="GO" id="GO:0003887">
    <property type="term" value="F:DNA-directed DNA polymerase activity"/>
    <property type="evidence" value="ECO:0007669"/>
    <property type="project" value="UniProtKB-KW"/>
</dbReference>
<dbReference type="InterPro" id="IPR027421">
    <property type="entry name" value="DNA_pol_lamdba_lyase_dom_sf"/>
</dbReference>
<dbReference type="PANTHER" id="PTHR36928:SF1">
    <property type="entry name" value="PHOSPHATASE YCDX-RELATED"/>
    <property type="match status" value="1"/>
</dbReference>
<feature type="domain" description="DNA-directed DNA polymerase X" evidence="24">
    <location>
        <begin position="8"/>
        <end position="313"/>
    </location>
</feature>
<dbReference type="Gene3D" id="1.10.150.110">
    <property type="entry name" value="DNA polymerase beta, N-terminal domain-like"/>
    <property type="match status" value="1"/>
</dbReference>
<reference evidence="25" key="1">
    <citation type="journal article" date="2015" name="Proc. Natl. Acad. Sci. U.S.A.">
        <title>Networks of energetic and metabolic interactions define dynamics in microbial communities.</title>
        <authorList>
            <person name="Embree M."/>
            <person name="Liu J.K."/>
            <person name="Al-Bassam M.M."/>
            <person name="Zengler K."/>
        </authorList>
    </citation>
    <scope>NUCLEOTIDE SEQUENCE</scope>
</reference>
<dbReference type="AlphaFoldDB" id="A0A0W8FIS4"/>
<proteinExistence type="predicted"/>
<keyword evidence="10" id="KW-0235">DNA replication</keyword>
<dbReference type="Gene3D" id="3.30.460.10">
    <property type="entry name" value="Beta Polymerase, domain 2"/>
    <property type="match status" value="1"/>
</dbReference>
<dbReference type="GO" id="GO:0140078">
    <property type="term" value="F:class I DNA-(apurinic or apyrimidinic site) endonuclease activity"/>
    <property type="evidence" value="ECO:0007669"/>
    <property type="project" value="UniProtKB-EC"/>
</dbReference>
<keyword evidence="6" id="KW-0488">Methylation</keyword>
<keyword evidence="14" id="KW-0915">Sodium</keyword>
<evidence type="ECO:0000256" key="14">
    <source>
        <dbReference type="ARBA" id="ARBA00023053"/>
    </source>
</evidence>
<dbReference type="InterPro" id="IPR028207">
    <property type="entry name" value="DNA_pol_B_palm_palm"/>
</dbReference>
<comment type="subcellular location">
    <subcellularLocation>
        <location evidence="2">Cytoplasm</location>
    </subcellularLocation>
</comment>
<dbReference type="GO" id="GO:0006281">
    <property type="term" value="P:DNA repair"/>
    <property type="evidence" value="ECO:0007669"/>
    <property type="project" value="UniProtKB-KW"/>
</dbReference>
<dbReference type="InterPro" id="IPR037160">
    <property type="entry name" value="DNA_Pol_thumb_sf"/>
</dbReference>
<evidence type="ECO:0000256" key="8">
    <source>
        <dbReference type="ARBA" id="ARBA00022679"/>
    </source>
</evidence>
<dbReference type="InterPro" id="IPR022311">
    <property type="entry name" value="PolX-like"/>
</dbReference>
<dbReference type="EMBL" id="LNQE01001146">
    <property type="protein sequence ID" value="KUG20759.1"/>
    <property type="molecule type" value="Genomic_DNA"/>
</dbReference>
<comment type="cofactor">
    <cofactor evidence="1">
        <name>Mg(2+)</name>
        <dbReference type="ChEBI" id="CHEBI:18420"/>
    </cofactor>
</comment>
<keyword evidence="12" id="KW-0832">Ubl conjugation</keyword>
<dbReference type="PANTHER" id="PTHR36928">
    <property type="entry name" value="PHOSPHATASE YCDX-RELATED"/>
    <property type="match status" value="1"/>
</dbReference>
<evidence type="ECO:0000256" key="16">
    <source>
        <dbReference type="ARBA" id="ARBA00035717"/>
    </source>
</evidence>
<evidence type="ECO:0000256" key="5">
    <source>
        <dbReference type="ARBA" id="ARBA00020020"/>
    </source>
</evidence>
<dbReference type="Pfam" id="PF14716">
    <property type="entry name" value="HHH_8"/>
    <property type="match status" value="1"/>
</dbReference>
<sequence length="564" mass="63336">MEAAGRRRTNEQIARTLEFMGQLLEIAGEDAYRVRAYYRAAQEIERQGQPLAGRTEEELVRIRGIGKTLAKNIIEIGRTGTFPELEALRAGIPDTVIELLALNGVGPKTIHTLQQRLNIQSIEDLEKAAGSHRIRALKGFGERKEENIIRAIQQYRQYTGRVSRPEAEAVIGRVVAAFSPGRWDVAGSYRRGKSTIGDIDIVTTDRFASVRPKLRSLAEEMIDEGERKTSLRVGEMRVDIRFTEPGQYGSMLLYLTGSRDFNIRLREVAMARGYRMNEYGLLDRSTGVLHTFAGEEEMFEFLGMSPIPPELREDRGEIELALRRQLPELVDLPQMRGDLHVHTVWSDGRLSLEEVARAGDAMGYEYILVTDHAGTTRRCNAAALRKQRREIEEINADHSCQLLSGAEIDIRSDGSLSLPDRVLADLDLVVASVHSGFQQEQDVVTRKILSALDNEHVDIIGHPTGRLIGRRPPYDLDIARVIRRAAETGTALEINASPHRLDLDDIYIRQAKEHGVKLAIGSDSHRQNEFSNMHCGIMIARRGWCTAGDLINTFSLDELLEWSG</sequence>
<feature type="domain" description="Polymerase/histidinol phosphatase N-terminal" evidence="23">
    <location>
        <begin position="337"/>
        <end position="412"/>
    </location>
</feature>
<name>A0A0W8FIS4_9ZZZZ</name>
<dbReference type="Gene3D" id="3.30.210.10">
    <property type="entry name" value="DNA polymerase, thumb domain"/>
    <property type="match status" value="1"/>
</dbReference>
<comment type="function">
    <text evidence="20">Repair polymerase that plays a key role in base-excision repair. During this process, the damaged base is excised by specific DNA glycosylases, the DNA backbone is nicked at the abasic site by an apurinic/apyrimidic (AP) endonuclease, and POLB removes 5'-deoxyribose-phosphate from the preincised AP site acting as a 5'-deoxyribose-phosphate lyase (5'-dRP lyase); through its DNA polymerase activity, it adds one nucleotide to the 3' end of the arising single-nucleotide gap. Conducts 'gap-filling' DNA synthesis in a stepwise distributive fashion rather than in a processive fashion as for other DNA polymerases. It is also able to cleave sugar-phosphate bonds 3' to an intact AP site, acting as an AP lyase.</text>
</comment>
<dbReference type="Gene3D" id="1.10.150.20">
    <property type="entry name" value="5' to 3' exonuclease, C-terminal subdomain"/>
    <property type="match status" value="1"/>
</dbReference>
<evidence type="ECO:0000256" key="10">
    <source>
        <dbReference type="ARBA" id="ARBA00022705"/>
    </source>
</evidence>
<dbReference type="Pfam" id="PF14520">
    <property type="entry name" value="HHH_5"/>
    <property type="match status" value="1"/>
</dbReference>
<evidence type="ECO:0000313" key="25">
    <source>
        <dbReference type="EMBL" id="KUG20759.1"/>
    </source>
</evidence>
<evidence type="ECO:0000259" key="24">
    <source>
        <dbReference type="SMART" id="SM00483"/>
    </source>
</evidence>
<dbReference type="EC" id="4.2.99.18" evidence="4"/>
<organism evidence="25">
    <name type="scientific">hydrocarbon metagenome</name>
    <dbReference type="NCBI Taxonomy" id="938273"/>
    <lineage>
        <taxon>unclassified sequences</taxon>
        <taxon>metagenomes</taxon>
        <taxon>ecological metagenomes</taxon>
    </lineage>
</organism>
<evidence type="ECO:0000256" key="6">
    <source>
        <dbReference type="ARBA" id="ARBA00022481"/>
    </source>
</evidence>
<dbReference type="GO" id="GO:0008270">
    <property type="term" value="F:zinc ion binding"/>
    <property type="evidence" value="ECO:0007669"/>
    <property type="project" value="TreeGrafter"/>
</dbReference>
<keyword evidence="11" id="KW-0227">DNA damage</keyword>
<dbReference type="InterPro" id="IPR002008">
    <property type="entry name" value="DNA_pol_X_beta-like"/>
</dbReference>
<dbReference type="InterPro" id="IPR003141">
    <property type="entry name" value="Pol/His_phosphatase_N"/>
</dbReference>
<dbReference type="InterPro" id="IPR003583">
    <property type="entry name" value="Hlx-hairpin-Hlx_DNA-bd_motif"/>
</dbReference>
<dbReference type="GO" id="GO:0005829">
    <property type="term" value="C:cytosol"/>
    <property type="evidence" value="ECO:0007669"/>
    <property type="project" value="TreeGrafter"/>
</dbReference>
<dbReference type="InterPro" id="IPR010996">
    <property type="entry name" value="HHH_MUS81"/>
</dbReference>
<dbReference type="InterPro" id="IPR047967">
    <property type="entry name" value="PolX_PHP"/>
</dbReference>
<dbReference type="InterPro" id="IPR004013">
    <property type="entry name" value="PHP_dom"/>
</dbReference>
<dbReference type="SMART" id="SM00481">
    <property type="entry name" value="POLIIIAc"/>
    <property type="match status" value="1"/>
</dbReference>
<dbReference type="SMART" id="SM00278">
    <property type="entry name" value="HhH1"/>
    <property type="match status" value="3"/>
</dbReference>
<dbReference type="SUPFAM" id="SSF89550">
    <property type="entry name" value="PHP domain-like"/>
    <property type="match status" value="1"/>
</dbReference>
<dbReference type="GO" id="GO:0042578">
    <property type="term" value="F:phosphoric ester hydrolase activity"/>
    <property type="evidence" value="ECO:0007669"/>
    <property type="project" value="TreeGrafter"/>
</dbReference>
<dbReference type="InterPro" id="IPR016195">
    <property type="entry name" value="Pol/histidinol_Pase-like"/>
</dbReference>
<evidence type="ECO:0000256" key="17">
    <source>
        <dbReference type="ARBA" id="ARBA00035726"/>
    </source>
</evidence>
<evidence type="ECO:0000256" key="20">
    <source>
        <dbReference type="ARBA" id="ARBA00045548"/>
    </source>
</evidence>
<evidence type="ECO:0000256" key="13">
    <source>
        <dbReference type="ARBA" id="ARBA00022932"/>
    </source>
</evidence>
<dbReference type="InterPro" id="IPR002054">
    <property type="entry name" value="DNA-dir_DNA_pol_X"/>
</dbReference>
<dbReference type="Gene3D" id="3.20.20.140">
    <property type="entry name" value="Metal-dependent hydrolases"/>
    <property type="match status" value="1"/>
</dbReference>
<dbReference type="InterPro" id="IPR029398">
    <property type="entry name" value="PolB_thumb"/>
</dbReference>
<comment type="catalytic activity">
    <reaction evidence="21">
        <text>DNA(n) + a 2'-deoxyribonucleoside 5'-triphosphate = DNA(n+1) + diphosphate</text>
        <dbReference type="Rhea" id="RHEA:22508"/>
        <dbReference type="Rhea" id="RHEA-COMP:17339"/>
        <dbReference type="Rhea" id="RHEA-COMP:17340"/>
        <dbReference type="ChEBI" id="CHEBI:33019"/>
        <dbReference type="ChEBI" id="CHEBI:61560"/>
        <dbReference type="ChEBI" id="CHEBI:173112"/>
        <dbReference type="EC" id="2.7.7.7"/>
    </reaction>
</comment>
<evidence type="ECO:0000256" key="18">
    <source>
        <dbReference type="ARBA" id="ARBA00044632"/>
    </source>
</evidence>
<evidence type="ECO:0000256" key="4">
    <source>
        <dbReference type="ARBA" id="ARBA00012720"/>
    </source>
</evidence>
<dbReference type="SUPFAM" id="SSF81301">
    <property type="entry name" value="Nucleotidyltransferase"/>
    <property type="match status" value="1"/>
</dbReference>
<feature type="domain" description="Helix-hairpin-helix DNA-binding motif class 1" evidence="22">
    <location>
        <begin position="57"/>
        <end position="76"/>
    </location>
</feature>
<gene>
    <name evidence="25" type="ORF">ASZ90_009503</name>
</gene>
<accession>A0A0W8FIS4</accession>
<evidence type="ECO:0000256" key="1">
    <source>
        <dbReference type="ARBA" id="ARBA00001946"/>
    </source>
</evidence>
<evidence type="ECO:0000256" key="7">
    <source>
        <dbReference type="ARBA" id="ARBA00022634"/>
    </source>
</evidence>
<evidence type="ECO:0000259" key="23">
    <source>
        <dbReference type="SMART" id="SM00481"/>
    </source>
</evidence>
<dbReference type="InterPro" id="IPR050243">
    <property type="entry name" value="PHP_phosphatase"/>
</dbReference>
<dbReference type="Pfam" id="PF14792">
    <property type="entry name" value="DNA_pol_B_palm"/>
    <property type="match status" value="1"/>
</dbReference>
<evidence type="ECO:0000256" key="15">
    <source>
        <dbReference type="ARBA" id="ARBA00023204"/>
    </source>
</evidence>
<dbReference type="NCBIfam" id="NF006375">
    <property type="entry name" value="PRK08609.1"/>
    <property type="match status" value="1"/>
</dbReference>
<evidence type="ECO:0000256" key="2">
    <source>
        <dbReference type="ARBA" id="ARBA00004496"/>
    </source>
</evidence>
<evidence type="ECO:0000256" key="19">
    <source>
        <dbReference type="ARBA" id="ARBA00044678"/>
    </source>
</evidence>
<evidence type="ECO:0000256" key="12">
    <source>
        <dbReference type="ARBA" id="ARBA00022843"/>
    </source>
</evidence>
<feature type="domain" description="Helix-hairpin-helix DNA-binding motif class 1" evidence="22">
    <location>
        <begin position="97"/>
        <end position="116"/>
    </location>
</feature>
<dbReference type="CDD" id="cd00141">
    <property type="entry name" value="NT_POLXc"/>
    <property type="match status" value="1"/>
</dbReference>
<dbReference type="PIRSF" id="PIRSF005047">
    <property type="entry name" value="UCP005047_YshC"/>
    <property type="match status" value="1"/>
</dbReference>